<dbReference type="Gene3D" id="1.10.10.10">
    <property type="entry name" value="Winged helix-like DNA-binding domain superfamily/Winged helix DNA-binding domain"/>
    <property type="match status" value="1"/>
</dbReference>
<dbReference type="InterPro" id="IPR054559">
    <property type="entry name" value="PSMD12-CSN4-like_N"/>
</dbReference>
<comment type="similarity">
    <text evidence="1">Belongs to the proteasome subunit p55 family.</text>
</comment>
<keyword evidence="2" id="KW-0647">Proteasome</keyword>
<dbReference type="InterPro" id="IPR040134">
    <property type="entry name" value="PSMD12/CSN4"/>
</dbReference>
<dbReference type="Pfam" id="PF01399">
    <property type="entry name" value="PCI"/>
    <property type="match status" value="1"/>
</dbReference>
<proteinExistence type="inferred from homology"/>
<name>A0AAD5E8A2_UMBRA</name>
<dbReference type="AlphaFoldDB" id="A0AAD5E8A2"/>
<dbReference type="SMART" id="SM00088">
    <property type="entry name" value="PINT"/>
    <property type="match status" value="1"/>
</dbReference>
<dbReference type="InterPro" id="IPR036388">
    <property type="entry name" value="WH-like_DNA-bd_sf"/>
</dbReference>
<dbReference type="SUPFAM" id="SSF46785">
    <property type="entry name" value="Winged helix' DNA-binding domain"/>
    <property type="match status" value="1"/>
</dbReference>
<dbReference type="PANTHER" id="PTHR10855:SF1">
    <property type="entry name" value="26S PROTEASOME NON-ATPASE REGULATORY SUBUNIT 12"/>
    <property type="match status" value="1"/>
</dbReference>
<evidence type="ECO:0000256" key="1">
    <source>
        <dbReference type="ARBA" id="ARBA00006397"/>
    </source>
</evidence>
<evidence type="ECO:0000259" key="3">
    <source>
        <dbReference type="PROSITE" id="PS50250"/>
    </source>
</evidence>
<dbReference type="Pfam" id="PF22241">
    <property type="entry name" value="PSMD12-CSN4_N"/>
    <property type="match status" value="2"/>
</dbReference>
<dbReference type="InterPro" id="IPR000717">
    <property type="entry name" value="PCI_dom"/>
</dbReference>
<keyword evidence="5" id="KW-1185">Reference proteome</keyword>
<evidence type="ECO:0000256" key="2">
    <source>
        <dbReference type="ARBA" id="ARBA00022942"/>
    </source>
</evidence>
<dbReference type="GO" id="GO:0008541">
    <property type="term" value="C:proteasome regulatory particle, lid subcomplex"/>
    <property type="evidence" value="ECO:0007669"/>
    <property type="project" value="TreeGrafter"/>
</dbReference>
<protein>
    <recommendedName>
        <fullName evidence="3">PCI domain-containing protein</fullName>
    </recommendedName>
</protein>
<dbReference type="Proteomes" id="UP001206595">
    <property type="component" value="Unassembled WGS sequence"/>
</dbReference>
<dbReference type="InterPro" id="IPR040896">
    <property type="entry name" value="RPN5_C"/>
</dbReference>
<dbReference type="PROSITE" id="PS50250">
    <property type="entry name" value="PCI"/>
    <property type="match status" value="1"/>
</dbReference>
<dbReference type="GO" id="GO:0005737">
    <property type="term" value="C:cytoplasm"/>
    <property type="evidence" value="ECO:0007669"/>
    <property type="project" value="TreeGrafter"/>
</dbReference>
<comment type="caution">
    <text evidence="4">The sequence shown here is derived from an EMBL/GenBank/DDBJ whole genome shotgun (WGS) entry which is preliminary data.</text>
</comment>
<evidence type="ECO:0000313" key="4">
    <source>
        <dbReference type="EMBL" id="KAI8578554.1"/>
    </source>
</evidence>
<dbReference type="RefSeq" id="XP_051443558.1">
    <property type="nucleotide sequence ID" value="XM_051589903.1"/>
</dbReference>
<sequence length="472" mass="54958">MSDGKLEKMDKDFSPQVDQLLPETESLQQQGKLQEALEKLLVLEKQARMAADQSSTGRILVQVVKLCYEARDWKLLNEHVILLSKKHGQLKGVCNSTLYPRITTSNMTIVLTNASLEQATTKMVQEAMSHLDDTPDMETKLELIDTLRTVTEGKIFVEVERARLTRMLSKIREDEGKIDEAADILQELQVETFGSMEKREKTDFILEQMRLLLAKRDYTRTQIMSKKINTRFFKEEENEDLKLRFYDLMIQHAMHEEQYLNVCKFYRAVYDTKSIQDDEKKWTEVLKNVILFIVLAPYDNEQSDLLHRIYSDPNVSKIQLYNDLAKCFVTNELMRWPKIEEIYGSTLKETEVFSPKDEAGQKRWSELHKRVIEHNIRVIAKYYTRITTKRLTQLLDLNEQDAEEFLSKLVVSKTIHAKIDRPAGIISFQVNKTANQILNDWSSDINSLLGLIEKTCHLISKEEMVHSIAKAM</sequence>
<dbReference type="GeneID" id="75915248"/>
<dbReference type="PANTHER" id="PTHR10855">
    <property type="entry name" value="26S PROTEASOME NON-ATPASE REGULATORY SUBUNIT 12/COP9 SIGNALOSOME COMPLEX SUBUNIT 4"/>
    <property type="match status" value="1"/>
</dbReference>
<reference evidence="4" key="2">
    <citation type="journal article" date="2022" name="Proc. Natl. Acad. Sci. U.S.A.">
        <title>Diploid-dominant life cycles characterize the early evolution of Fungi.</title>
        <authorList>
            <person name="Amses K.R."/>
            <person name="Simmons D.R."/>
            <person name="Longcore J.E."/>
            <person name="Mondo S.J."/>
            <person name="Seto K."/>
            <person name="Jeronimo G.H."/>
            <person name="Bonds A.E."/>
            <person name="Quandt C.A."/>
            <person name="Davis W.J."/>
            <person name="Chang Y."/>
            <person name="Federici B.A."/>
            <person name="Kuo A."/>
            <person name="LaButti K."/>
            <person name="Pangilinan J."/>
            <person name="Andreopoulos W."/>
            <person name="Tritt A."/>
            <person name="Riley R."/>
            <person name="Hundley H."/>
            <person name="Johnson J."/>
            <person name="Lipzen A."/>
            <person name="Barry K."/>
            <person name="Lang B.F."/>
            <person name="Cuomo C.A."/>
            <person name="Buchler N.E."/>
            <person name="Grigoriev I.V."/>
            <person name="Spatafora J.W."/>
            <person name="Stajich J.E."/>
            <person name="James T.Y."/>
        </authorList>
    </citation>
    <scope>NUCLEOTIDE SEQUENCE</scope>
    <source>
        <strain evidence="4">AG</strain>
    </source>
</reference>
<dbReference type="InterPro" id="IPR036390">
    <property type="entry name" value="WH_DNA-bd_sf"/>
</dbReference>
<dbReference type="GO" id="GO:0005634">
    <property type="term" value="C:nucleus"/>
    <property type="evidence" value="ECO:0007669"/>
    <property type="project" value="UniProtKB-ARBA"/>
</dbReference>
<accession>A0AAD5E8A2</accession>
<organism evidence="4 5">
    <name type="scientific">Umbelopsis ramanniana AG</name>
    <dbReference type="NCBI Taxonomy" id="1314678"/>
    <lineage>
        <taxon>Eukaryota</taxon>
        <taxon>Fungi</taxon>
        <taxon>Fungi incertae sedis</taxon>
        <taxon>Mucoromycota</taxon>
        <taxon>Mucoromycotina</taxon>
        <taxon>Umbelopsidomycetes</taxon>
        <taxon>Umbelopsidales</taxon>
        <taxon>Umbelopsidaceae</taxon>
        <taxon>Umbelopsis</taxon>
    </lineage>
</organism>
<reference evidence="4" key="1">
    <citation type="submission" date="2021-06" db="EMBL/GenBank/DDBJ databases">
        <authorList>
            <consortium name="DOE Joint Genome Institute"/>
            <person name="Mondo S.J."/>
            <person name="Amses K.R."/>
            <person name="Simmons D.R."/>
            <person name="Longcore J.E."/>
            <person name="Seto K."/>
            <person name="Alves G.H."/>
            <person name="Bonds A.E."/>
            <person name="Quandt C.A."/>
            <person name="Davis W.J."/>
            <person name="Chang Y."/>
            <person name="Letcher P.M."/>
            <person name="Powell M.J."/>
            <person name="Kuo A."/>
            <person name="Labutti K."/>
            <person name="Pangilinan J."/>
            <person name="Andreopoulos W."/>
            <person name="Tritt A."/>
            <person name="Riley R."/>
            <person name="Hundley H."/>
            <person name="Johnson J."/>
            <person name="Lipzen A."/>
            <person name="Barry K."/>
            <person name="Berbee M.L."/>
            <person name="Buchler N.E."/>
            <person name="Grigoriev I.V."/>
            <person name="Spatafora J.W."/>
            <person name="Stajich J.E."/>
            <person name="James T.Y."/>
        </authorList>
    </citation>
    <scope>NUCLEOTIDE SEQUENCE</scope>
    <source>
        <strain evidence="4">AG</strain>
    </source>
</reference>
<dbReference type="FunFam" id="1.10.10.10:FF:000070">
    <property type="entry name" value="26S proteasome non-ATPase regulatory subunit 12"/>
    <property type="match status" value="1"/>
</dbReference>
<feature type="domain" description="PCI" evidence="3">
    <location>
        <begin position="261"/>
        <end position="433"/>
    </location>
</feature>
<evidence type="ECO:0000313" key="5">
    <source>
        <dbReference type="Proteomes" id="UP001206595"/>
    </source>
</evidence>
<gene>
    <name evidence="4" type="ORF">K450DRAFT_246324</name>
</gene>
<dbReference type="Pfam" id="PF18098">
    <property type="entry name" value="RPN5_C"/>
    <property type="match status" value="1"/>
</dbReference>
<dbReference type="EMBL" id="MU620928">
    <property type="protein sequence ID" value="KAI8578554.1"/>
    <property type="molecule type" value="Genomic_DNA"/>
</dbReference>